<evidence type="ECO:0000313" key="1">
    <source>
        <dbReference type="Proteomes" id="UP000095287"/>
    </source>
</evidence>
<accession>A0A1I7Y336</accession>
<protein>
    <submittedName>
        <fullName evidence="2">RES domain-containing protein</fullName>
    </submittedName>
</protein>
<dbReference type="WBParaSite" id="L893_g12250.t1">
    <property type="protein sequence ID" value="L893_g12250.t1"/>
    <property type="gene ID" value="L893_g12250"/>
</dbReference>
<sequence length="99" mass="11129">MAFSLRFHLLYARRKVADLSVTVVEYLIYEEEPIHTCSSVAKEVGETEPYCAGTHFVIPLVMTSFPTNIAICDIRSDVIVRDPNPFSRPVVLSARLCPD</sequence>
<keyword evidence="1" id="KW-1185">Reference proteome</keyword>
<proteinExistence type="predicted"/>
<dbReference type="Proteomes" id="UP000095287">
    <property type="component" value="Unplaced"/>
</dbReference>
<organism evidence="1 2">
    <name type="scientific">Steinernema glaseri</name>
    <dbReference type="NCBI Taxonomy" id="37863"/>
    <lineage>
        <taxon>Eukaryota</taxon>
        <taxon>Metazoa</taxon>
        <taxon>Ecdysozoa</taxon>
        <taxon>Nematoda</taxon>
        <taxon>Chromadorea</taxon>
        <taxon>Rhabditida</taxon>
        <taxon>Tylenchina</taxon>
        <taxon>Panagrolaimomorpha</taxon>
        <taxon>Strongyloidoidea</taxon>
        <taxon>Steinernematidae</taxon>
        <taxon>Steinernema</taxon>
    </lineage>
</organism>
<evidence type="ECO:0000313" key="2">
    <source>
        <dbReference type="WBParaSite" id="L893_g12250.t1"/>
    </source>
</evidence>
<dbReference type="AlphaFoldDB" id="A0A1I7Y336"/>
<reference evidence="2" key="1">
    <citation type="submission" date="2016-11" db="UniProtKB">
        <authorList>
            <consortium name="WormBaseParasite"/>
        </authorList>
    </citation>
    <scope>IDENTIFICATION</scope>
</reference>
<name>A0A1I7Y336_9BILA</name>